<dbReference type="PROSITE" id="PS50011">
    <property type="entry name" value="PROTEIN_KINASE_DOM"/>
    <property type="match status" value="1"/>
</dbReference>
<protein>
    <recommendedName>
        <fullName evidence="2">Protein kinase domain-containing protein</fullName>
    </recommendedName>
</protein>
<proteinExistence type="predicted"/>
<evidence type="ECO:0000259" key="2">
    <source>
        <dbReference type="PROSITE" id="PS50011"/>
    </source>
</evidence>
<dbReference type="GO" id="GO:0004672">
    <property type="term" value="F:protein kinase activity"/>
    <property type="evidence" value="ECO:0007669"/>
    <property type="project" value="InterPro"/>
</dbReference>
<feature type="region of interest" description="Disordered" evidence="1">
    <location>
        <begin position="859"/>
        <end position="970"/>
    </location>
</feature>
<feature type="compositionally biased region" description="Low complexity" evidence="1">
    <location>
        <begin position="887"/>
        <end position="896"/>
    </location>
</feature>
<feature type="compositionally biased region" description="Low complexity" evidence="1">
    <location>
        <begin position="752"/>
        <end position="782"/>
    </location>
</feature>
<comment type="caution">
    <text evidence="3">The sequence shown here is derived from an EMBL/GenBank/DDBJ whole genome shotgun (WGS) entry which is preliminary data.</text>
</comment>
<feature type="domain" description="Protein kinase" evidence="2">
    <location>
        <begin position="174"/>
        <end position="606"/>
    </location>
</feature>
<evidence type="ECO:0000313" key="3">
    <source>
        <dbReference type="EMBL" id="KAK3344986.1"/>
    </source>
</evidence>
<feature type="region of interest" description="Disordered" evidence="1">
    <location>
        <begin position="619"/>
        <end position="847"/>
    </location>
</feature>
<dbReference type="InterPro" id="IPR053083">
    <property type="entry name" value="TF_kinase-domain_protein"/>
</dbReference>
<dbReference type="Gene3D" id="1.10.510.10">
    <property type="entry name" value="Transferase(Phosphotransferase) domain 1"/>
    <property type="match status" value="1"/>
</dbReference>
<organism evidence="3 4">
    <name type="scientific">Neurospora tetraspora</name>
    <dbReference type="NCBI Taxonomy" id="94610"/>
    <lineage>
        <taxon>Eukaryota</taxon>
        <taxon>Fungi</taxon>
        <taxon>Dikarya</taxon>
        <taxon>Ascomycota</taxon>
        <taxon>Pezizomycotina</taxon>
        <taxon>Sordariomycetes</taxon>
        <taxon>Sordariomycetidae</taxon>
        <taxon>Sordariales</taxon>
        <taxon>Sordariaceae</taxon>
        <taxon>Neurospora</taxon>
    </lineage>
</organism>
<feature type="compositionally biased region" description="Polar residues" evidence="1">
    <location>
        <begin position="789"/>
        <end position="801"/>
    </location>
</feature>
<dbReference type="Proteomes" id="UP001278500">
    <property type="component" value="Unassembled WGS sequence"/>
</dbReference>
<feature type="compositionally biased region" description="Gly residues" evidence="1">
    <location>
        <begin position="861"/>
        <end position="873"/>
    </location>
</feature>
<dbReference type="PANTHER" id="PTHR44305:SF24">
    <property type="entry name" value="TYROSINE-PROTEIN KINASE C03B1.5-RELATED"/>
    <property type="match status" value="1"/>
</dbReference>
<feature type="compositionally biased region" description="Low complexity" evidence="1">
    <location>
        <begin position="632"/>
        <end position="721"/>
    </location>
</feature>
<gene>
    <name evidence="3" type="ORF">B0H65DRAFT_191265</name>
</gene>
<dbReference type="RefSeq" id="XP_062681599.1">
    <property type="nucleotide sequence ID" value="XM_062821646.1"/>
</dbReference>
<feature type="compositionally biased region" description="Polar residues" evidence="1">
    <location>
        <begin position="378"/>
        <end position="408"/>
    </location>
</feature>
<reference evidence="3" key="1">
    <citation type="journal article" date="2023" name="Mol. Phylogenet. Evol.">
        <title>Genome-scale phylogeny and comparative genomics of the fungal order Sordariales.</title>
        <authorList>
            <person name="Hensen N."/>
            <person name="Bonometti L."/>
            <person name="Westerberg I."/>
            <person name="Brannstrom I.O."/>
            <person name="Guillou S."/>
            <person name="Cros-Aarteil S."/>
            <person name="Calhoun S."/>
            <person name="Haridas S."/>
            <person name="Kuo A."/>
            <person name="Mondo S."/>
            <person name="Pangilinan J."/>
            <person name="Riley R."/>
            <person name="LaButti K."/>
            <person name="Andreopoulos B."/>
            <person name="Lipzen A."/>
            <person name="Chen C."/>
            <person name="Yan M."/>
            <person name="Daum C."/>
            <person name="Ng V."/>
            <person name="Clum A."/>
            <person name="Steindorff A."/>
            <person name="Ohm R.A."/>
            <person name="Martin F."/>
            <person name="Silar P."/>
            <person name="Natvig D.O."/>
            <person name="Lalanne C."/>
            <person name="Gautier V."/>
            <person name="Ament-Velasquez S.L."/>
            <person name="Kruys A."/>
            <person name="Hutchinson M.I."/>
            <person name="Powell A.J."/>
            <person name="Barry K."/>
            <person name="Miller A.N."/>
            <person name="Grigoriev I.V."/>
            <person name="Debuchy R."/>
            <person name="Gladieux P."/>
            <person name="Hiltunen Thoren M."/>
            <person name="Johannesson H."/>
        </authorList>
    </citation>
    <scope>NUCLEOTIDE SEQUENCE</scope>
    <source>
        <strain evidence="3">CBS 560.94</strain>
    </source>
</reference>
<feature type="compositionally biased region" description="Basic and acidic residues" evidence="1">
    <location>
        <begin position="828"/>
        <end position="837"/>
    </location>
</feature>
<dbReference type="InterPro" id="IPR000719">
    <property type="entry name" value="Prot_kinase_dom"/>
</dbReference>
<keyword evidence="4" id="KW-1185">Reference proteome</keyword>
<feature type="compositionally biased region" description="Low complexity" evidence="1">
    <location>
        <begin position="933"/>
        <end position="949"/>
    </location>
</feature>
<dbReference type="EMBL" id="JAUEPP010000004">
    <property type="protein sequence ID" value="KAK3344986.1"/>
    <property type="molecule type" value="Genomic_DNA"/>
</dbReference>
<feature type="compositionally biased region" description="Polar residues" evidence="1">
    <location>
        <begin position="722"/>
        <end position="733"/>
    </location>
</feature>
<dbReference type="AlphaFoldDB" id="A0AAE0JEP6"/>
<dbReference type="PANTHER" id="PTHR44305">
    <property type="entry name" value="SI:DKEY-192D15.2-RELATED"/>
    <property type="match status" value="1"/>
</dbReference>
<dbReference type="GeneID" id="87858800"/>
<dbReference type="InterPro" id="IPR011009">
    <property type="entry name" value="Kinase-like_dom_sf"/>
</dbReference>
<dbReference type="GO" id="GO:0005524">
    <property type="term" value="F:ATP binding"/>
    <property type="evidence" value="ECO:0007669"/>
    <property type="project" value="InterPro"/>
</dbReference>
<sequence>MFYTERTIARTVTLDFLVSHLAPQHHSRANDYWKSIKLRARRIFLILLDLGVPSQVFSFLDEGWDDLQLPVSRERLAEVPLTGVFGARDEHLEKKFYERQWRYLLRDIKEGDCVEFGEEEVVPVEVASGSGGPDGHGIGIRKGSIQHVQQVVTGHAAGFGLGQGGSAGEKPMAVEDRVMLSDQPPGIVFTRRRIPLIGSKEQQSGGQGGTAGYAPMMTREDFLREIVAIKSLNLQNEHLASYFASYTHRGNGYMLFTPATTEHTFKSILTSGNLPAFVKHLEKGQQRRLVMNWIHCLVDTVCWLHSKGLAHGAIKPSNIFLAEHNNLPVLADLHTKTSPTFGSRPVTEKGLAQHFDKEAYHYAAPELARYYRPTAPSTIANMSPESRRGTVTSLAARPSTSASVSRPVSPSWPFHHPSPCPNYHLPSPSSPTSSQTHHLQALQAADIFALSCILLDILSFLVFKKHHGTRAFAAHCAANPKHKTPGRGGALPDSSFHRNLDQVKSWMAELVREAEEKVAASKRKKHTFGGIGSQLHLSGLGLHMGLGHGHGASGSSSSDEGSEHGEGGKKNVLEGVGMMVKVIEGMLHPDPTQRKTALEVQGGTYLALREGCGIEEPHCVHEYGPSPLGRLTTKTPSPTRTPKQTTPTPSMYGGRVRSNSAVSTTSASASASASNPVLGPGSRSFSISGSASASRWSHSTSSRSSTSSSSFGFPHGFFGSIQGHSHGNSQDQGYGQPRQRRTSSRASGPKQLLSVPSSVSSATLSLPTRPRTATPTASSASTITKHHQQQQQPRASVSTSRGMPGPRSESTTRAQSQSRNRSRRGSRSRGDHQEGHGHGHGHGNLGEAGQTIWKRILYTGSGSGNQSGNGHASGGDSISSHPHIPEAAAAVVQQSSTSKITGRLKKKPATATAKGTENPRGVGGGVGASSNYGRGRSSSQTSLTSLTRSWRGRHGSGGSGATLFGVSAGT</sequence>
<feature type="region of interest" description="Disordered" evidence="1">
    <location>
        <begin position="546"/>
        <end position="572"/>
    </location>
</feature>
<reference evidence="3" key="2">
    <citation type="submission" date="2023-06" db="EMBL/GenBank/DDBJ databases">
        <authorList>
            <consortium name="Lawrence Berkeley National Laboratory"/>
            <person name="Haridas S."/>
            <person name="Hensen N."/>
            <person name="Bonometti L."/>
            <person name="Westerberg I."/>
            <person name="Brannstrom I.O."/>
            <person name="Guillou S."/>
            <person name="Cros-Aarteil S."/>
            <person name="Calhoun S."/>
            <person name="Kuo A."/>
            <person name="Mondo S."/>
            <person name="Pangilinan J."/>
            <person name="Riley R."/>
            <person name="Labutti K."/>
            <person name="Andreopoulos B."/>
            <person name="Lipzen A."/>
            <person name="Chen C."/>
            <person name="Yanf M."/>
            <person name="Daum C."/>
            <person name="Ng V."/>
            <person name="Clum A."/>
            <person name="Steindorff A."/>
            <person name="Ohm R."/>
            <person name="Martin F."/>
            <person name="Silar P."/>
            <person name="Natvig D."/>
            <person name="Lalanne C."/>
            <person name="Gautier V."/>
            <person name="Ament-Velasquez S.L."/>
            <person name="Kruys A."/>
            <person name="Hutchinson M.I."/>
            <person name="Powell A.J."/>
            <person name="Barry K."/>
            <person name="Miller A.N."/>
            <person name="Grigoriev I.V."/>
            <person name="Debuchy R."/>
            <person name="Gladieux P."/>
            <person name="Thoren M.H."/>
            <person name="Johannesson H."/>
        </authorList>
    </citation>
    <scope>NUCLEOTIDE SEQUENCE</scope>
    <source>
        <strain evidence="3">CBS 560.94</strain>
    </source>
</reference>
<evidence type="ECO:0000313" key="4">
    <source>
        <dbReference type="Proteomes" id="UP001278500"/>
    </source>
</evidence>
<dbReference type="SMART" id="SM00220">
    <property type="entry name" value="S_TKc"/>
    <property type="match status" value="1"/>
</dbReference>
<name>A0AAE0JEP6_9PEZI</name>
<evidence type="ECO:0000256" key="1">
    <source>
        <dbReference type="SAM" id="MobiDB-lite"/>
    </source>
</evidence>
<dbReference type="SUPFAM" id="SSF56112">
    <property type="entry name" value="Protein kinase-like (PK-like)"/>
    <property type="match status" value="1"/>
</dbReference>
<feature type="region of interest" description="Disordered" evidence="1">
    <location>
        <begin position="378"/>
        <end position="411"/>
    </location>
</feature>
<accession>A0AAE0JEP6</accession>
<feature type="compositionally biased region" description="Basic and acidic residues" evidence="1">
    <location>
        <begin position="561"/>
        <end position="572"/>
    </location>
</feature>